<protein>
    <submittedName>
        <fullName evidence="3">FAD-dependent oxidoreductase</fullName>
    </submittedName>
</protein>
<dbReference type="PANTHER" id="PTHR42783:SF3">
    <property type="entry name" value="GLUTAMATE SYNTHASE [NADPH] SMALL CHAIN-RELATED"/>
    <property type="match status" value="1"/>
</dbReference>
<dbReference type="InterPro" id="IPR023753">
    <property type="entry name" value="FAD/NAD-binding_dom"/>
</dbReference>
<dbReference type="EMBL" id="JADPKZ010000044">
    <property type="protein sequence ID" value="MBF8378378.1"/>
    <property type="molecule type" value="Genomic_DNA"/>
</dbReference>
<dbReference type="InterPro" id="IPR036188">
    <property type="entry name" value="FAD/NAD-bd_sf"/>
</dbReference>
<dbReference type="Pfam" id="PF07992">
    <property type="entry name" value="Pyr_redox_2"/>
    <property type="match status" value="1"/>
</dbReference>
<sequence>MMGAEAVQGPWSSTISDVEAMAEAARCLFCEDPPCVRACPTGIDIPLFIRKIASGNRVGAAKTIFDANPLGSSCARVCPTDELCEGACVWGKSSRPVEIGRLQQYATDAVLERGVALYDPPSQPIPYRFAIIGAGPAGLAAARELALAGAQVTVYEREQSPGGLNTYGIPPFRLSEGVAVAEAEMILSLGVRFERGVDVGMHVRPEQLVDSCDGVLLACGLGAGKRLGIEGEELDGVMDAITFLRMAKEGRARAGREVVVIGAGNTAMDAATTARRLGAERVTIVYRRSENEMTAYRFEYAFAKSEGVQFRWKLMPVRFVGEGAVQEVRCRQTELDPSGAWRLAEREERLSADQVIVAIGQARRWDLLDAFQVPHRDGAVTVDEQGRTRRPKVYAAGDCVWSGKGAEATVVVAVEQGKRAALAMLKDARSRRVEHGLATEGSAWPT</sequence>
<organism evidence="3 4">
    <name type="scientific">Alicyclobacillus mali</name>
    <name type="common">ex Roth et al. 2021</name>
    <dbReference type="NCBI Taxonomy" id="1123961"/>
    <lineage>
        <taxon>Bacteria</taxon>
        <taxon>Bacillati</taxon>
        <taxon>Bacillota</taxon>
        <taxon>Bacilli</taxon>
        <taxon>Bacillales</taxon>
        <taxon>Alicyclobacillaceae</taxon>
        <taxon>Alicyclobacillus</taxon>
    </lineage>
</organism>
<gene>
    <name evidence="3" type="ORF">IW967_10960</name>
</gene>
<evidence type="ECO:0000259" key="2">
    <source>
        <dbReference type="Pfam" id="PF14691"/>
    </source>
</evidence>
<evidence type="ECO:0000313" key="3">
    <source>
        <dbReference type="EMBL" id="MBF8378378.1"/>
    </source>
</evidence>
<dbReference type="SUPFAM" id="SSF46548">
    <property type="entry name" value="alpha-helical ferredoxin"/>
    <property type="match status" value="1"/>
</dbReference>
<dbReference type="InterPro" id="IPR028261">
    <property type="entry name" value="DPD_II"/>
</dbReference>
<dbReference type="RefSeq" id="WP_195867871.1">
    <property type="nucleotide sequence ID" value="NZ_JADPKZ010000044.1"/>
</dbReference>
<evidence type="ECO:0000313" key="4">
    <source>
        <dbReference type="Proteomes" id="UP000642910"/>
    </source>
</evidence>
<dbReference type="PRINTS" id="PR00469">
    <property type="entry name" value="PNDRDTASEII"/>
</dbReference>
<evidence type="ECO:0000259" key="1">
    <source>
        <dbReference type="Pfam" id="PF07992"/>
    </source>
</evidence>
<dbReference type="SUPFAM" id="SSF51971">
    <property type="entry name" value="Nucleotide-binding domain"/>
    <property type="match status" value="1"/>
</dbReference>
<accession>A0ABS0F526</accession>
<feature type="domain" description="FAD/NAD(P)-binding" evidence="1">
    <location>
        <begin position="128"/>
        <end position="417"/>
    </location>
</feature>
<proteinExistence type="predicted"/>
<feature type="domain" description="Dihydroprymidine dehydrogenase" evidence="2">
    <location>
        <begin position="14"/>
        <end position="113"/>
    </location>
</feature>
<name>A0ABS0F526_9BACL</name>
<reference evidence="3 4" key="1">
    <citation type="submission" date="2020-11" db="EMBL/GenBank/DDBJ databases">
        <title>Genomic insight of Alicyclobacillus mali FL 18 reveals a new arsenic-resistant strain, with potential in environmental biotechnology.</title>
        <authorList>
            <person name="Fiorentino G."/>
            <person name="Gallo G."/>
            <person name="Aulitto M."/>
        </authorList>
    </citation>
    <scope>NUCLEOTIDE SEQUENCE [LARGE SCALE GENOMIC DNA]</scope>
    <source>
        <strain evidence="3 4">FL 18</strain>
    </source>
</reference>
<dbReference type="Gene3D" id="3.50.50.60">
    <property type="entry name" value="FAD/NAD(P)-binding domain"/>
    <property type="match status" value="2"/>
</dbReference>
<keyword evidence="4" id="KW-1185">Reference proteome</keyword>
<dbReference type="PANTHER" id="PTHR42783">
    <property type="entry name" value="GLUTAMATE SYNTHASE [NADPH] SMALL CHAIN"/>
    <property type="match status" value="1"/>
</dbReference>
<dbReference type="InterPro" id="IPR009051">
    <property type="entry name" value="Helical_ferredxn"/>
</dbReference>
<dbReference type="Gene3D" id="1.10.1060.10">
    <property type="entry name" value="Alpha-helical ferredoxin"/>
    <property type="match status" value="1"/>
</dbReference>
<dbReference type="Pfam" id="PF14691">
    <property type="entry name" value="Fer4_20"/>
    <property type="match status" value="1"/>
</dbReference>
<dbReference type="PRINTS" id="PR00368">
    <property type="entry name" value="FADPNR"/>
</dbReference>
<comment type="caution">
    <text evidence="3">The sequence shown here is derived from an EMBL/GenBank/DDBJ whole genome shotgun (WGS) entry which is preliminary data.</text>
</comment>
<dbReference type="Proteomes" id="UP000642910">
    <property type="component" value="Unassembled WGS sequence"/>
</dbReference>